<protein>
    <submittedName>
        <fullName evidence="1">Uncharacterized protein</fullName>
    </submittedName>
</protein>
<dbReference type="GeneID" id="77806763"/>
<sequence length="75" mass="8017">MPAERVTLQVVLFDGKEALHFQEGTNTDSLYGARSSTASKPSWNGLKPSPCTGPGCEMARAVADTNGNNEVYVEN</sequence>
<dbReference type="RefSeq" id="XP_053017016.1">
    <property type="nucleotide sequence ID" value="XM_053165868.1"/>
</dbReference>
<name>A0ABY7CBC4_9BASI</name>
<accession>A0ABY7CBC4</accession>
<proteinExistence type="predicted"/>
<reference evidence="1" key="1">
    <citation type="submission" date="2022-10" db="EMBL/GenBank/DDBJ databases">
        <title>Puccinia triticina Genome sequencing and assembly.</title>
        <authorList>
            <person name="Li C."/>
        </authorList>
    </citation>
    <scope>NUCLEOTIDE SEQUENCE</scope>
    <source>
        <strain evidence="1">Pt15</strain>
    </source>
</reference>
<evidence type="ECO:0000313" key="1">
    <source>
        <dbReference type="EMBL" id="WAQ81461.1"/>
    </source>
</evidence>
<organism evidence="1 2">
    <name type="scientific">Puccinia triticina</name>
    <dbReference type="NCBI Taxonomy" id="208348"/>
    <lineage>
        <taxon>Eukaryota</taxon>
        <taxon>Fungi</taxon>
        <taxon>Dikarya</taxon>
        <taxon>Basidiomycota</taxon>
        <taxon>Pucciniomycotina</taxon>
        <taxon>Pucciniomycetes</taxon>
        <taxon>Pucciniales</taxon>
        <taxon>Pucciniaceae</taxon>
        <taxon>Puccinia</taxon>
    </lineage>
</organism>
<dbReference type="EMBL" id="CP110421">
    <property type="protein sequence ID" value="WAQ81461.1"/>
    <property type="molecule type" value="Genomic_DNA"/>
</dbReference>
<gene>
    <name evidence="1" type="ORF">PtA15_1A802</name>
</gene>
<dbReference type="Proteomes" id="UP001164743">
    <property type="component" value="Chromosome 1A"/>
</dbReference>
<evidence type="ECO:0000313" key="2">
    <source>
        <dbReference type="Proteomes" id="UP001164743"/>
    </source>
</evidence>
<keyword evidence="2" id="KW-1185">Reference proteome</keyword>